<evidence type="ECO:0000259" key="10">
    <source>
        <dbReference type="PROSITE" id="PS50967"/>
    </source>
</evidence>
<dbReference type="PANTHER" id="PTHR12124:SF47">
    <property type="entry name" value="EXOSOME COMPONENT 10"/>
    <property type="match status" value="1"/>
</dbReference>
<dbReference type="EMBL" id="NEVH01019388">
    <property type="protein sequence ID" value="PNF22510.1"/>
    <property type="molecule type" value="Genomic_DNA"/>
</dbReference>
<keyword evidence="5" id="KW-0271">Exosome</keyword>
<evidence type="ECO:0000256" key="5">
    <source>
        <dbReference type="ARBA" id="ARBA00022835"/>
    </source>
</evidence>
<keyword evidence="4" id="KW-0378">Hydrolase</keyword>
<dbReference type="FunCoup" id="A0A2J7Q1Q3">
    <property type="interactions" value="2117"/>
</dbReference>
<evidence type="ECO:0000313" key="11">
    <source>
        <dbReference type="EMBL" id="PNF22510.1"/>
    </source>
</evidence>
<dbReference type="InterPro" id="IPR012337">
    <property type="entry name" value="RNaseH-like_sf"/>
</dbReference>
<dbReference type="InterPro" id="IPR010997">
    <property type="entry name" value="HRDC-like_sf"/>
</dbReference>
<dbReference type="GO" id="GO:0071038">
    <property type="term" value="P:TRAMP-dependent tRNA surveillance pathway"/>
    <property type="evidence" value="ECO:0007669"/>
    <property type="project" value="TreeGrafter"/>
</dbReference>
<evidence type="ECO:0000256" key="6">
    <source>
        <dbReference type="ARBA" id="ARBA00022839"/>
    </source>
</evidence>
<dbReference type="InterPro" id="IPR002121">
    <property type="entry name" value="HRDC_dom"/>
</dbReference>
<dbReference type="Gene3D" id="1.10.150.80">
    <property type="entry name" value="HRDC domain"/>
    <property type="match status" value="1"/>
</dbReference>
<dbReference type="GO" id="GO:0000467">
    <property type="term" value="P:exonucleolytic trimming to generate mature 3'-end of 5.8S rRNA from tricistronic rRNA transcript (SSU-rRNA, 5.8S rRNA, LSU-rRNA)"/>
    <property type="evidence" value="ECO:0007669"/>
    <property type="project" value="InterPro"/>
</dbReference>
<feature type="domain" description="HRDC" evidence="10">
    <location>
        <begin position="352"/>
        <end position="432"/>
    </location>
</feature>
<dbReference type="SMART" id="SM00474">
    <property type="entry name" value="35EXOc"/>
    <property type="match status" value="1"/>
</dbReference>
<keyword evidence="2" id="KW-0698">rRNA processing</keyword>
<dbReference type="GO" id="GO:0005730">
    <property type="term" value="C:nucleolus"/>
    <property type="evidence" value="ECO:0007669"/>
    <property type="project" value="TreeGrafter"/>
</dbReference>
<dbReference type="InterPro" id="IPR045092">
    <property type="entry name" value="Rrp6-like"/>
</dbReference>
<evidence type="ECO:0000256" key="1">
    <source>
        <dbReference type="ARBA" id="ARBA00004123"/>
    </source>
</evidence>
<evidence type="ECO:0000256" key="9">
    <source>
        <dbReference type="ARBA" id="ARBA00070365"/>
    </source>
</evidence>
<dbReference type="InParanoid" id="A0A2J7Q1Q3"/>
<evidence type="ECO:0000313" key="12">
    <source>
        <dbReference type="Proteomes" id="UP000235965"/>
    </source>
</evidence>
<dbReference type="GO" id="GO:0071040">
    <property type="term" value="P:nuclear polyadenylation-dependent antisense transcript catabolic process"/>
    <property type="evidence" value="ECO:0007669"/>
    <property type="project" value="TreeGrafter"/>
</dbReference>
<dbReference type="OrthoDB" id="2250022at2759"/>
<dbReference type="PROSITE" id="PS50967">
    <property type="entry name" value="HRDC"/>
    <property type="match status" value="1"/>
</dbReference>
<evidence type="ECO:0000256" key="3">
    <source>
        <dbReference type="ARBA" id="ARBA00022722"/>
    </source>
</evidence>
<dbReference type="GO" id="GO:0003727">
    <property type="term" value="F:single-stranded RNA binding"/>
    <property type="evidence" value="ECO:0007669"/>
    <property type="project" value="TreeGrafter"/>
</dbReference>
<evidence type="ECO:0000256" key="2">
    <source>
        <dbReference type="ARBA" id="ARBA00022552"/>
    </source>
</evidence>
<dbReference type="Proteomes" id="UP000235965">
    <property type="component" value="Unassembled WGS sequence"/>
</dbReference>
<dbReference type="GO" id="GO:0000176">
    <property type="term" value="C:nuclear exosome (RNase complex)"/>
    <property type="evidence" value="ECO:0007669"/>
    <property type="project" value="TreeGrafter"/>
</dbReference>
<dbReference type="Pfam" id="PF00570">
    <property type="entry name" value="HRDC"/>
    <property type="match status" value="1"/>
</dbReference>
<reference evidence="11 12" key="1">
    <citation type="submission" date="2017-12" db="EMBL/GenBank/DDBJ databases">
        <title>Hemimetabolous genomes reveal molecular basis of termite eusociality.</title>
        <authorList>
            <person name="Harrison M.C."/>
            <person name="Jongepier E."/>
            <person name="Robertson H.M."/>
            <person name="Arning N."/>
            <person name="Bitard-Feildel T."/>
            <person name="Chao H."/>
            <person name="Childers C.P."/>
            <person name="Dinh H."/>
            <person name="Doddapaneni H."/>
            <person name="Dugan S."/>
            <person name="Gowin J."/>
            <person name="Greiner C."/>
            <person name="Han Y."/>
            <person name="Hu H."/>
            <person name="Hughes D.S.T."/>
            <person name="Huylmans A.-K."/>
            <person name="Kemena C."/>
            <person name="Kremer L.P.M."/>
            <person name="Lee S.L."/>
            <person name="Lopez-Ezquerra A."/>
            <person name="Mallet L."/>
            <person name="Monroy-Kuhn J.M."/>
            <person name="Moser A."/>
            <person name="Murali S.C."/>
            <person name="Muzny D.M."/>
            <person name="Otani S."/>
            <person name="Piulachs M.-D."/>
            <person name="Poelchau M."/>
            <person name="Qu J."/>
            <person name="Schaub F."/>
            <person name="Wada-Katsumata A."/>
            <person name="Worley K.C."/>
            <person name="Xie Q."/>
            <person name="Ylla G."/>
            <person name="Poulsen M."/>
            <person name="Gibbs R.A."/>
            <person name="Schal C."/>
            <person name="Richards S."/>
            <person name="Belles X."/>
            <person name="Korb J."/>
            <person name="Bornberg-Bauer E."/>
        </authorList>
    </citation>
    <scope>NUCLEOTIDE SEQUENCE [LARGE SCALE GENOMIC DNA]</scope>
    <source>
        <tissue evidence="11">Whole body</tissue>
    </source>
</reference>
<keyword evidence="3" id="KW-0540">Nuclease</keyword>
<dbReference type="GO" id="GO:0071035">
    <property type="term" value="P:nuclear polyadenylation-dependent rRNA catabolic process"/>
    <property type="evidence" value="ECO:0007669"/>
    <property type="project" value="TreeGrafter"/>
</dbReference>
<dbReference type="GO" id="GO:0071036">
    <property type="term" value="P:nuclear polyadenylation-dependent snoRNA catabolic process"/>
    <property type="evidence" value="ECO:0007669"/>
    <property type="project" value="TreeGrafter"/>
</dbReference>
<organism evidence="11 12">
    <name type="scientific">Cryptotermes secundus</name>
    <dbReference type="NCBI Taxonomy" id="105785"/>
    <lineage>
        <taxon>Eukaryota</taxon>
        <taxon>Metazoa</taxon>
        <taxon>Ecdysozoa</taxon>
        <taxon>Arthropoda</taxon>
        <taxon>Hexapoda</taxon>
        <taxon>Insecta</taxon>
        <taxon>Pterygota</taxon>
        <taxon>Neoptera</taxon>
        <taxon>Polyneoptera</taxon>
        <taxon>Dictyoptera</taxon>
        <taxon>Blattodea</taxon>
        <taxon>Blattoidea</taxon>
        <taxon>Termitoidae</taxon>
        <taxon>Kalotermitidae</taxon>
        <taxon>Cryptotermitinae</taxon>
        <taxon>Cryptotermes</taxon>
    </lineage>
</organism>
<dbReference type="PANTHER" id="PTHR12124">
    <property type="entry name" value="POLYMYOSITIS/SCLERODERMA AUTOANTIGEN-RELATED"/>
    <property type="match status" value="1"/>
</dbReference>
<proteinExistence type="inferred from homology"/>
<keyword evidence="7" id="KW-0539">Nucleus</keyword>
<evidence type="ECO:0000256" key="8">
    <source>
        <dbReference type="ARBA" id="ARBA00043957"/>
    </source>
</evidence>
<name>A0A2J7Q1Q3_9NEOP</name>
<dbReference type="InterPro" id="IPR002562">
    <property type="entry name" value="3'-5'_exonuclease_dom"/>
</dbReference>
<keyword evidence="6" id="KW-0269">Exonuclease</keyword>
<dbReference type="SUPFAM" id="SSF47819">
    <property type="entry name" value="HRDC-like"/>
    <property type="match status" value="1"/>
</dbReference>
<dbReference type="GO" id="GO:0000166">
    <property type="term" value="F:nucleotide binding"/>
    <property type="evidence" value="ECO:0007669"/>
    <property type="project" value="InterPro"/>
</dbReference>
<dbReference type="Gene3D" id="3.30.420.10">
    <property type="entry name" value="Ribonuclease H-like superfamily/Ribonuclease H"/>
    <property type="match status" value="1"/>
</dbReference>
<comment type="similarity">
    <text evidence="8">Belongs to the exosome component 10/RRP6 family.</text>
</comment>
<protein>
    <recommendedName>
        <fullName evidence="9">Exosome complex component 10 homolog</fullName>
    </recommendedName>
</protein>
<accession>A0A2J7Q1Q3</accession>
<dbReference type="InterPro" id="IPR044876">
    <property type="entry name" value="HRDC_dom_sf"/>
</dbReference>
<dbReference type="STRING" id="105785.A0A2J7Q1Q3"/>
<comment type="subcellular location">
    <subcellularLocation>
        <location evidence="1">Nucleus</location>
    </subcellularLocation>
</comment>
<dbReference type="FunFam" id="3.30.420.10:FF:000059">
    <property type="entry name" value="Exosome complex exonuclease Rrp6"/>
    <property type="match status" value="1"/>
</dbReference>
<dbReference type="InterPro" id="IPR036397">
    <property type="entry name" value="RNaseH_sf"/>
</dbReference>
<dbReference type="Pfam" id="PF01612">
    <property type="entry name" value="DNA_pol_A_exo1"/>
    <property type="match status" value="1"/>
</dbReference>
<dbReference type="FunFam" id="1.10.150.80:FF:000001">
    <property type="entry name" value="Putative exosome component 10"/>
    <property type="match status" value="1"/>
</dbReference>
<evidence type="ECO:0000256" key="7">
    <source>
        <dbReference type="ARBA" id="ARBA00023242"/>
    </source>
</evidence>
<comment type="caution">
    <text evidence="11">The sequence shown here is derived from an EMBL/GenBank/DDBJ whole genome shotgun (WGS) entry which is preliminary data.</text>
</comment>
<dbReference type="GO" id="GO:0071044">
    <property type="term" value="P:histone mRNA catabolic process"/>
    <property type="evidence" value="ECO:0007669"/>
    <property type="project" value="TreeGrafter"/>
</dbReference>
<dbReference type="GO" id="GO:0071051">
    <property type="term" value="P:poly(A)-dependent snoRNA 3'-end processing"/>
    <property type="evidence" value="ECO:0007669"/>
    <property type="project" value="TreeGrafter"/>
</dbReference>
<sequence length="555" mass="64547">MSSACNLDKVSCIRRNPQPVGSCARPVNGSWYVIQSHSLSKKSSYGPQPVRLLTAKNIQRPQIQFKDKIDNSSSPFQPRIKEKPNSLEPLAITLQFTDGKGSFSHPYEFELERFTSSAKQLERVKPRMYKLLEETPLVMVEYADQLPGLLQDLSSYSEIAVDLKHHSYRSFQGFTCLMQISTRDTDYIIDTLLLRDKLCCLNEIFTKPSIIKVFHGAINDIKWLQRDLSVYVVNMFDTYEGAKLLKFAQLSLAFLMKHYCNVVADKQYQLADWRIRPLPAEFVMYACKDTHCLLYIYDMMQNALLDAANVQKNLLWSVFKQSTEICKTRYEKPILREGSHMLLYRRNRRLFDTRQLYGLWELYQWHDRISRENDESIGHVLPNRMMLQIAEHLPRELQGIVACCNPIPRLVRQDLHKLHTIVLEARNQPLVKPLPEEELRTRVSTQAGFKVNPDGALYYPHDLTHIQDFRYYPPTLLGSTDNINETEVGDQKIQMNKLMISVIEVEAEIDTPIHVISACPYERYKKAKAFIQPQEAALSFSENICNSTWDRRRRL</sequence>
<gene>
    <name evidence="11" type="ORF">B7P43_G14375</name>
</gene>
<dbReference type="SMART" id="SM00341">
    <property type="entry name" value="HRDC"/>
    <property type="match status" value="1"/>
</dbReference>
<dbReference type="CDD" id="cd06147">
    <property type="entry name" value="Rrp6p_like_exo"/>
    <property type="match status" value="1"/>
</dbReference>
<keyword evidence="12" id="KW-1185">Reference proteome</keyword>
<evidence type="ECO:0000256" key="4">
    <source>
        <dbReference type="ARBA" id="ARBA00022801"/>
    </source>
</evidence>
<dbReference type="GO" id="GO:0071037">
    <property type="term" value="P:nuclear polyadenylation-dependent snRNA catabolic process"/>
    <property type="evidence" value="ECO:0007669"/>
    <property type="project" value="TreeGrafter"/>
</dbReference>
<dbReference type="GO" id="GO:0000175">
    <property type="term" value="F:3'-5'-RNA exonuclease activity"/>
    <property type="evidence" value="ECO:0007669"/>
    <property type="project" value="InterPro"/>
</dbReference>
<dbReference type="SUPFAM" id="SSF53098">
    <property type="entry name" value="Ribonuclease H-like"/>
    <property type="match status" value="1"/>
</dbReference>
<dbReference type="InterPro" id="IPR049559">
    <property type="entry name" value="Rrp6p-like_exo"/>
</dbReference>
<dbReference type="GO" id="GO:0071039">
    <property type="term" value="P:nuclear polyadenylation-dependent CUT catabolic process"/>
    <property type="evidence" value="ECO:0007669"/>
    <property type="project" value="TreeGrafter"/>
</dbReference>
<dbReference type="AlphaFoldDB" id="A0A2J7Q1Q3"/>